<accession>A0A1V4SS72</accession>
<evidence type="ECO:0000259" key="3">
    <source>
        <dbReference type="PROSITE" id="PS50076"/>
    </source>
</evidence>
<keyword evidence="2" id="KW-0802">TPR repeat</keyword>
<dbReference type="GO" id="GO:0006260">
    <property type="term" value="P:DNA replication"/>
    <property type="evidence" value="ECO:0007669"/>
    <property type="project" value="UniProtKB-KW"/>
</dbReference>
<evidence type="ECO:0000256" key="1">
    <source>
        <dbReference type="ARBA" id="ARBA00022705"/>
    </source>
</evidence>
<dbReference type="Proteomes" id="UP000191448">
    <property type="component" value="Unassembled WGS sequence"/>
</dbReference>
<dbReference type="SUPFAM" id="SSF46565">
    <property type="entry name" value="Chaperone J-domain"/>
    <property type="match status" value="1"/>
</dbReference>
<dbReference type="SMART" id="SM00271">
    <property type="entry name" value="DnaJ"/>
    <property type="match status" value="1"/>
</dbReference>
<dbReference type="AlphaFoldDB" id="A0A1V4SS72"/>
<keyword evidence="1" id="KW-0235">DNA replication</keyword>
<comment type="caution">
    <text evidence="4">The sequence shown here is derived from an EMBL/GenBank/DDBJ whole genome shotgun (WGS) entry which is preliminary data.</text>
</comment>
<name>A0A1V4SS72_9CLOT</name>
<dbReference type="OrthoDB" id="9779889at2"/>
<dbReference type="InterPro" id="IPR036869">
    <property type="entry name" value="J_dom_sf"/>
</dbReference>
<feature type="domain" description="J" evidence="3">
    <location>
        <begin position="2"/>
        <end position="77"/>
    </location>
</feature>
<dbReference type="PRINTS" id="PR00625">
    <property type="entry name" value="JDOMAIN"/>
</dbReference>
<dbReference type="InterPro" id="IPR001623">
    <property type="entry name" value="DnaJ_domain"/>
</dbReference>
<sequence>MNPYEVLGLKEGASQEEIKKAYRALVKKYHPDQFTDNPLKELANEKLTEINKAYDMLTKNATNNNNSYNNGNYNNSGYSNGNDAYAFQEIRRLIQTRNIQMAMDRLSSMGNHNAEWNYLMGVCQISLGRYDSGLNYLQTAVNMDPNNFEYRQTLNNLMQRQRNYSNPYYNTSGANGMNMCNCCMDLWCLDTMCECMGGDFIGCC</sequence>
<dbReference type="CDD" id="cd06257">
    <property type="entry name" value="DnaJ"/>
    <property type="match status" value="1"/>
</dbReference>
<dbReference type="Pfam" id="PF00226">
    <property type="entry name" value="DnaJ"/>
    <property type="match status" value="1"/>
</dbReference>
<proteinExistence type="predicted"/>
<evidence type="ECO:0000256" key="2">
    <source>
        <dbReference type="PROSITE-ProRule" id="PRU00339"/>
    </source>
</evidence>
<organism evidence="4 5">
    <name type="scientific">Clostridium thermobutyricum DSM 4928</name>
    <dbReference type="NCBI Taxonomy" id="1121339"/>
    <lineage>
        <taxon>Bacteria</taxon>
        <taxon>Bacillati</taxon>
        <taxon>Bacillota</taxon>
        <taxon>Clostridia</taxon>
        <taxon>Eubacteriales</taxon>
        <taxon>Clostridiaceae</taxon>
        <taxon>Clostridium</taxon>
    </lineage>
</organism>
<reference evidence="4 5" key="1">
    <citation type="submission" date="2016-02" db="EMBL/GenBank/DDBJ databases">
        <title>Genome sequence of Clostridium thermobutyricum DSM 4928.</title>
        <authorList>
            <person name="Poehlein A."/>
            <person name="Daniel R."/>
        </authorList>
    </citation>
    <scope>NUCLEOTIDE SEQUENCE [LARGE SCALE GENOMIC DNA]</scope>
    <source>
        <strain evidence="4 5">DSM 4928</strain>
    </source>
</reference>
<evidence type="ECO:0000313" key="4">
    <source>
        <dbReference type="EMBL" id="OPX46643.1"/>
    </source>
</evidence>
<dbReference type="InterPro" id="IPR019734">
    <property type="entry name" value="TPR_rpt"/>
</dbReference>
<dbReference type="RefSeq" id="WP_080023900.1">
    <property type="nucleotide sequence ID" value="NZ_LTAY01000077.1"/>
</dbReference>
<dbReference type="InterPro" id="IPR011990">
    <property type="entry name" value="TPR-like_helical_dom_sf"/>
</dbReference>
<dbReference type="SUPFAM" id="SSF48452">
    <property type="entry name" value="TPR-like"/>
    <property type="match status" value="1"/>
</dbReference>
<dbReference type="InterPro" id="IPR050817">
    <property type="entry name" value="DjlA_DnaK_co-chaperone"/>
</dbReference>
<dbReference type="EMBL" id="LTAY01000077">
    <property type="protein sequence ID" value="OPX46643.1"/>
    <property type="molecule type" value="Genomic_DNA"/>
</dbReference>
<evidence type="ECO:0000313" key="5">
    <source>
        <dbReference type="Proteomes" id="UP000191448"/>
    </source>
</evidence>
<feature type="repeat" description="TPR" evidence="2">
    <location>
        <begin position="114"/>
        <end position="147"/>
    </location>
</feature>
<gene>
    <name evidence="4" type="primary">dnaJ_2</name>
    <name evidence="4" type="ORF">CLTHE_26930</name>
</gene>
<dbReference type="PROSITE" id="PS50005">
    <property type="entry name" value="TPR"/>
    <property type="match status" value="1"/>
</dbReference>
<dbReference type="PROSITE" id="PS50076">
    <property type="entry name" value="DNAJ_2"/>
    <property type="match status" value="1"/>
</dbReference>
<dbReference type="Gene3D" id="1.10.287.110">
    <property type="entry name" value="DnaJ domain"/>
    <property type="match status" value="1"/>
</dbReference>
<dbReference type="PANTHER" id="PTHR24074">
    <property type="entry name" value="CO-CHAPERONE PROTEIN DJLA"/>
    <property type="match status" value="1"/>
</dbReference>
<protein>
    <submittedName>
        <fullName evidence="4">Chaperone protein DnaJ</fullName>
    </submittedName>
</protein>
<dbReference type="Gene3D" id="1.25.40.10">
    <property type="entry name" value="Tetratricopeptide repeat domain"/>
    <property type="match status" value="1"/>
</dbReference>